<dbReference type="Gene3D" id="3.40.1160.10">
    <property type="entry name" value="Acetylglutamate kinase-like"/>
    <property type="match status" value="1"/>
</dbReference>
<dbReference type="OrthoDB" id="9799110at2"/>
<dbReference type="Proteomes" id="UP000598297">
    <property type="component" value="Unassembled WGS sequence"/>
</dbReference>
<keyword evidence="3" id="KW-0808">Transferase</keyword>
<sequence>MAVAGRRQPHHRRRPQRDPDRRGAHRPGDAVKGSPPTAPEQPVAVLKFGGSSFRTLAAYGQLAEALARRVQSDGTRLVVVVSGQPGETEQFRERLSQVNRHPEDETVAGLLTLADTVGAQLLATALHRAGRTATVLAGHQLGLVTDSAFMWARLEHTDPEPLRTALRDNEVIVVPGGQAADREGRPTWLGKNSSDLSAVAVAAAVGARSCEIHSDVDGIYSSDPHLVTGSQLLGQVSYNTAALMSLYGAKVLHRRAVRLAQRNKIEIVCRYNRDPFPAGSVIGPAGSSVAAVVLNQRSAALRYATDELADQAFAAFHGANIDVVRLTSGPLVAVTGGFVDLPEFQRRNGITPGEYAGVPVTAVRGSQVATQLAADEEDALHLTQRLHDYVNRPGADVDPNAPLLEMQGA</sequence>
<keyword evidence="11" id="KW-1185">Reference proteome</keyword>
<comment type="similarity">
    <text evidence="1">Belongs to the aspartokinase family.</text>
</comment>
<evidence type="ECO:0000313" key="10">
    <source>
        <dbReference type="EMBL" id="NBE50602.1"/>
    </source>
</evidence>
<evidence type="ECO:0000256" key="3">
    <source>
        <dbReference type="ARBA" id="ARBA00022679"/>
    </source>
</evidence>
<dbReference type="InterPro" id="IPR001048">
    <property type="entry name" value="Asp/Glu/Uridylate_kinase"/>
</dbReference>
<dbReference type="InterPro" id="IPR036393">
    <property type="entry name" value="AceGlu_kinase-like_sf"/>
</dbReference>
<evidence type="ECO:0000256" key="4">
    <source>
        <dbReference type="ARBA" id="ARBA00022741"/>
    </source>
</evidence>
<dbReference type="GO" id="GO:0009090">
    <property type="term" value="P:homoserine biosynthetic process"/>
    <property type="evidence" value="ECO:0007669"/>
    <property type="project" value="TreeGrafter"/>
</dbReference>
<dbReference type="Pfam" id="PF00696">
    <property type="entry name" value="AA_kinase"/>
    <property type="match status" value="1"/>
</dbReference>
<dbReference type="GO" id="GO:0004072">
    <property type="term" value="F:aspartate kinase activity"/>
    <property type="evidence" value="ECO:0007669"/>
    <property type="project" value="UniProtKB-EC"/>
</dbReference>
<protein>
    <recommendedName>
        <fullName evidence="2">aspartate kinase</fullName>
        <ecNumber evidence="2">2.7.2.4</ecNumber>
    </recommendedName>
</protein>
<name>A0A964XKD8_9ACTN</name>
<dbReference type="GO" id="GO:0005524">
    <property type="term" value="F:ATP binding"/>
    <property type="evidence" value="ECO:0007669"/>
    <property type="project" value="UniProtKB-KW"/>
</dbReference>
<comment type="catalytic activity">
    <reaction evidence="7">
        <text>L-aspartate + ATP = 4-phospho-L-aspartate + ADP</text>
        <dbReference type="Rhea" id="RHEA:23776"/>
        <dbReference type="ChEBI" id="CHEBI:29991"/>
        <dbReference type="ChEBI" id="CHEBI:30616"/>
        <dbReference type="ChEBI" id="CHEBI:57535"/>
        <dbReference type="ChEBI" id="CHEBI:456216"/>
        <dbReference type="EC" id="2.7.2.4"/>
    </reaction>
</comment>
<comment type="caution">
    <text evidence="10">The sequence shown here is derived from an EMBL/GenBank/DDBJ whole genome shotgun (WGS) entry which is preliminary data.</text>
</comment>
<keyword evidence="6" id="KW-0067">ATP-binding</keyword>
<dbReference type="GO" id="GO:0005829">
    <property type="term" value="C:cytosol"/>
    <property type="evidence" value="ECO:0007669"/>
    <property type="project" value="TreeGrafter"/>
</dbReference>
<proteinExistence type="inferred from homology"/>
<organism evidence="10 11">
    <name type="scientific">Streptomyces boluensis</name>
    <dbReference type="NCBI Taxonomy" id="1775135"/>
    <lineage>
        <taxon>Bacteria</taxon>
        <taxon>Bacillati</taxon>
        <taxon>Actinomycetota</taxon>
        <taxon>Actinomycetes</taxon>
        <taxon>Kitasatosporales</taxon>
        <taxon>Streptomycetaceae</taxon>
        <taxon>Streptomyces</taxon>
    </lineage>
</organism>
<dbReference type="EMBL" id="JAAAHS010000016">
    <property type="protein sequence ID" value="NBE50602.1"/>
    <property type="molecule type" value="Genomic_DNA"/>
</dbReference>
<evidence type="ECO:0000259" key="9">
    <source>
        <dbReference type="Pfam" id="PF00696"/>
    </source>
</evidence>
<accession>A0A964XKD8</accession>
<dbReference type="SUPFAM" id="SSF53633">
    <property type="entry name" value="Carbamate kinase-like"/>
    <property type="match status" value="1"/>
</dbReference>
<dbReference type="PANTHER" id="PTHR21499">
    <property type="entry name" value="ASPARTATE KINASE"/>
    <property type="match status" value="1"/>
</dbReference>
<evidence type="ECO:0000256" key="8">
    <source>
        <dbReference type="SAM" id="MobiDB-lite"/>
    </source>
</evidence>
<evidence type="ECO:0000256" key="6">
    <source>
        <dbReference type="ARBA" id="ARBA00022840"/>
    </source>
</evidence>
<evidence type="ECO:0000256" key="1">
    <source>
        <dbReference type="ARBA" id="ARBA00010122"/>
    </source>
</evidence>
<feature type="domain" description="Aspartate/glutamate/uridylate kinase" evidence="9">
    <location>
        <begin position="43"/>
        <end position="269"/>
    </location>
</feature>
<feature type="compositionally biased region" description="Basic and acidic residues" evidence="8">
    <location>
        <begin position="16"/>
        <end position="29"/>
    </location>
</feature>
<dbReference type="GO" id="GO:0009089">
    <property type="term" value="P:lysine biosynthetic process via diaminopimelate"/>
    <property type="evidence" value="ECO:0007669"/>
    <property type="project" value="TreeGrafter"/>
</dbReference>
<reference evidence="10" key="1">
    <citation type="submission" date="2020-01" db="EMBL/GenBank/DDBJ databases">
        <title>Whole-genome analyses of novel actinobacteria.</title>
        <authorList>
            <person name="Sahin N."/>
        </authorList>
    </citation>
    <scope>NUCLEOTIDE SEQUENCE</scope>
    <source>
        <strain evidence="10">YC537</strain>
    </source>
</reference>
<dbReference type="EC" id="2.7.2.4" evidence="2"/>
<keyword evidence="4" id="KW-0547">Nucleotide-binding</keyword>
<gene>
    <name evidence="10" type="ORF">GUY60_04010</name>
</gene>
<evidence type="ECO:0000313" key="11">
    <source>
        <dbReference type="Proteomes" id="UP000598297"/>
    </source>
</evidence>
<evidence type="ECO:0000256" key="7">
    <source>
        <dbReference type="ARBA" id="ARBA00047872"/>
    </source>
</evidence>
<evidence type="ECO:0000256" key="5">
    <source>
        <dbReference type="ARBA" id="ARBA00022777"/>
    </source>
</evidence>
<dbReference type="PANTHER" id="PTHR21499:SF3">
    <property type="entry name" value="ASPARTOKINASE"/>
    <property type="match status" value="1"/>
</dbReference>
<dbReference type="AlphaFoldDB" id="A0A964XKD8"/>
<evidence type="ECO:0000256" key="2">
    <source>
        <dbReference type="ARBA" id="ARBA00013059"/>
    </source>
</evidence>
<feature type="region of interest" description="Disordered" evidence="8">
    <location>
        <begin position="1"/>
        <end position="42"/>
    </location>
</feature>
<keyword evidence="5 10" id="KW-0418">Kinase</keyword>